<organism evidence="1 2">
    <name type="scientific">Hibiscus sabdariffa</name>
    <name type="common">roselle</name>
    <dbReference type="NCBI Taxonomy" id="183260"/>
    <lineage>
        <taxon>Eukaryota</taxon>
        <taxon>Viridiplantae</taxon>
        <taxon>Streptophyta</taxon>
        <taxon>Embryophyta</taxon>
        <taxon>Tracheophyta</taxon>
        <taxon>Spermatophyta</taxon>
        <taxon>Magnoliopsida</taxon>
        <taxon>eudicotyledons</taxon>
        <taxon>Gunneridae</taxon>
        <taxon>Pentapetalae</taxon>
        <taxon>rosids</taxon>
        <taxon>malvids</taxon>
        <taxon>Malvales</taxon>
        <taxon>Malvaceae</taxon>
        <taxon>Malvoideae</taxon>
        <taxon>Hibiscus</taxon>
    </lineage>
</organism>
<keyword evidence="2" id="KW-1185">Reference proteome</keyword>
<dbReference type="EMBL" id="JBBPBM010000006">
    <property type="protein sequence ID" value="KAK8579592.1"/>
    <property type="molecule type" value="Genomic_DNA"/>
</dbReference>
<comment type="caution">
    <text evidence="1">The sequence shown here is derived from an EMBL/GenBank/DDBJ whole genome shotgun (WGS) entry which is preliminary data.</text>
</comment>
<evidence type="ECO:0000313" key="1">
    <source>
        <dbReference type="EMBL" id="KAK8579592.1"/>
    </source>
</evidence>
<dbReference type="Proteomes" id="UP001472677">
    <property type="component" value="Unassembled WGS sequence"/>
</dbReference>
<gene>
    <name evidence="1" type="ORF">V6N12_069907</name>
</gene>
<reference evidence="1 2" key="1">
    <citation type="journal article" date="2024" name="G3 (Bethesda)">
        <title>Genome assembly of Hibiscus sabdariffa L. provides insights into metabolisms of medicinal natural products.</title>
        <authorList>
            <person name="Kim T."/>
        </authorList>
    </citation>
    <scope>NUCLEOTIDE SEQUENCE [LARGE SCALE GENOMIC DNA]</scope>
    <source>
        <strain evidence="1">TK-2024</strain>
        <tissue evidence="1">Old leaves</tissue>
    </source>
</reference>
<accession>A0ABR2FFG3</accession>
<name>A0ABR2FFG3_9ROSI</name>
<protein>
    <submittedName>
        <fullName evidence="1">Uncharacterized protein</fullName>
    </submittedName>
</protein>
<evidence type="ECO:0000313" key="2">
    <source>
        <dbReference type="Proteomes" id="UP001472677"/>
    </source>
</evidence>
<proteinExistence type="predicted"/>
<sequence length="120" mass="13743">MKIQECPSLFEFHCFPCPIEVWNRMKCSFSEFKAYAPLRHLLPVHTTSTPQWTPPDVDFVNAIIRAEFKPMIGGTTAVAEVIAIESTPNNFLLGSMSRSRPIVITTFREYEQEQANCHHD</sequence>